<gene>
    <name evidence="1" type="ORF">DFH94DRAFT_827707</name>
</gene>
<dbReference type="Proteomes" id="UP000759537">
    <property type="component" value="Unassembled WGS sequence"/>
</dbReference>
<dbReference type="InterPro" id="IPR011009">
    <property type="entry name" value="Kinase-like_dom_sf"/>
</dbReference>
<reference evidence="1" key="2">
    <citation type="journal article" date="2020" name="Nat. Commun.">
        <title>Large-scale genome sequencing of mycorrhizal fungi provides insights into the early evolution of symbiotic traits.</title>
        <authorList>
            <person name="Miyauchi S."/>
            <person name="Kiss E."/>
            <person name="Kuo A."/>
            <person name="Drula E."/>
            <person name="Kohler A."/>
            <person name="Sanchez-Garcia M."/>
            <person name="Morin E."/>
            <person name="Andreopoulos B."/>
            <person name="Barry K.W."/>
            <person name="Bonito G."/>
            <person name="Buee M."/>
            <person name="Carver A."/>
            <person name="Chen C."/>
            <person name="Cichocki N."/>
            <person name="Clum A."/>
            <person name="Culley D."/>
            <person name="Crous P.W."/>
            <person name="Fauchery L."/>
            <person name="Girlanda M."/>
            <person name="Hayes R.D."/>
            <person name="Keri Z."/>
            <person name="LaButti K."/>
            <person name="Lipzen A."/>
            <person name="Lombard V."/>
            <person name="Magnuson J."/>
            <person name="Maillard F."/>
            <person name="Murat C."/>
            <person name="Nolan M."/>
            <person name="Ohm R.A."/>
            <person name="Pangilinan J."/>
            <person name="Pereira M.F."/>
            <person name="Perotto S."/>
            <person name="Peter M."/>
            <person name="Pfister S."/>
            <person name="Riley R."/>
            <person name="Sitrit Y."/>
            <person name="Stielow J.B."/>
            <person name="Szollosi G."/>
            <person name="Zifcakova L."/>
            <person name="Stursova M."/>
            <person name="Spatafora J.W."/>
            <person name="Tedersoo L."/>
            <person name="Vaario L.M."/>
            <person name="Yamada A."/>
            <person name="Yan M."/>
            <person name="Wang P."/>
            <person name="Xu J."/>
            <person name="Bruns T."/>
            <person name="Baldrian P."/>
            <person name="Vilgalys R."/>
            <person name="Dunand C."/>
            <person name="Henrissat B."/>
            <person name="Grigoriev I.V."/>
            <person name="Hibbett D."/>
            <person name="Nagy L.G."/>
            <person name="Martin F.M."/>
        </authorList>
    </citation>
    <scope>NUCLEOTIDE SEQUENCE</scope>
    <source>
        <strain evidence="1">Prilba</strain>
    </source>
</reference>
<dbReference type="OrthoDB" id="5585992at2759"/>
<proteinExistence type="predicted"/>
<dbReference type="AlphaFoldDB" id="A0A9P5T9W3"/>
<dbReference type="InterPro" id="IPR050235">
    <property type="entry name" value="CK1_Ser-Thr_kinase"/>
</dbReference>
<evidence type="ECO:0008006" key="3">
    <source>
        <dbReference type="Google" id="ProtNLM"/>
    </source>
</evidence>
<reference evidence="1" key="1">
    <citation type="submission" date="2019-10" db="EMBL/GenBank/DDBJ databases">
        <authorList>
            <consortium name="DOE Joint Genome Institute"/>
            <person name="Kuo A."/>
            <person name="Miyauchi S."/>
            <person name="Kiss E."/>
            <person name="Drula E."/>
            <person name="Kohler A."/>
            <person name="Sanchez-Garcia M."/>
            <person name="Andreopoulos B."/>
            <person name="Barry K.W."/>
            <person name="Bonito G."/>
            <person name="Buee M."/>
            <person name="Carver A."/>
            <person name="Chen C."/>
            <person name="Cichocki N."/>
            <person name="Clum A."/>
            <person name="Culley D."/>
            <person name="Crous P.W."/>
            <person name="Fauchery L."/>
            <person name="Girlanda M."/>
            <person name="Hayes R."/>
            <person name="Keri Z."/>
            <person name="LaButti K."/>
            <person name="Lipzen A."/>
            <person name="Lombard V."/>
            <person name="Magnuson J."/>
            <person name="Maillard F."/>
            <person name="Morin E."/>
            <person name="Murat C."/>
            <person name="Nolan M."/>
            <person name="Ohm R."/>
            <person name="Pangilinan J."/>
            <person name="Pereira M."/>
            <person name="Perotto S."/>
            <person name="Peter M."/>
            <person name="Riley R."/>
            <person name="Sitrit Y."/>
            <person name="Stielow B."/>
            <person name="Szollosi G."/>
            <person name="Zifcakova L."/>
            <person name="Stursova M."/>
            <person name="Spatafora J.W."/>
            <person name="Tedersoo L."/>
            <person name="Vaario L.-M."/>
            <person name="Yamada A."/>
            <person name="Yan M."/>
            <person name="Wang P."/>
            <person name="Xu J."/>
            <person name="Bruns T."/>
            <person name="Baldrian P."/>
            <person name="Vilgalys R."/>
            <person name="Henrissat B."/>
            <person name="Grigoriev I.V."/>
            <person name="Hibbett D."/>
            <person name="Nagy L.G."/>
            <person name="Martin F.M."/>
        </authorList>
    </citation>
    <scope>NUCLEOTIDE SEQUENCE</scope>
    <source>
        <strain evidence="1">Prilba</strain>
    </source>
</reference>
<name>A0A9P5T9W3_9AGAM</name>
<evidence type="ECO:0000313" key="2">
    <source>
        <dbReference type="Proteomes" id="UP000759537"/>
    </source>
</evidence>
<comment type="caution">
    <text evidence="1">The sequence shown here is derived from an EMBL/GenBank/DDBJ whole genome shotgun (WGS) entry which is preliminary data.</text>
</comment>
<accession>A0A9P5T9W3</accession>
<sequence>MSDLCTGFYQVHPFASLPLTNPGWCISQLHETLMQQNQGNIVDFGLANLGVEQAQHDGLELLTHTLMYFLRGALPWQRLKAATKKQKYDRIVKKVTTHTDLLCHSFCNEFDIFLTHTCALQFDDKLDYSYLWKLFCDLLTHEGCHSATTSGKIHRLF</sequence>
<organism evidence="1 2">
    <name type="scientific">Russula ochroleuca</name>
    <dbReference type="NCBI Taxonomy" id="152965"/>
    <lineage>
        <taxon>Eukaryota</taxon>
        <taxon>Fungi</taxon>
        <taxon>Dikarya</taxon>
        <taxon>Basidiomycota</taxon>
        <taxon>Agaricomycotina</taxon>
        <taxon>Agaricomycetes</taxon>
        <taxon>Russulales</taxon>
        <taxon>Russulaceae</taxon>
        <taxon>Russula</taxon>
    </lineage>
</organism>
<protein>
    <recommendedName>
        <fullName evidence="3">Non-specific serine/threonine protein kinase</fullName>
    </recommendedName>
</protein>
<dbReference type="PANTHER" id="PTHR11909">
    <property type="entry name" value="CASEIN KINASE-RELATED"/>
    <property type="match status" value="1"/>
</dbReference>
<evidence type="ECO:0000313" key="1">
    <source>
        <dbReference type="EMBL" id="KAF8480760.1"/>
    </source>
</evidence>
<dbReference type="EMBL" id="WHVB01000007">
    <property type="protein sequence ID" value="KAF8480760.1"/>
    <property type="molecule type" value="Genomic_DNA"/>
</dbReference>
<dbReference type="SUPFAM" id="SSF56112">
    <property type="entry name" value="Protein kinase-like (PK-like)"/>
    <property type="match status" value="1"/>
</dbReference>
<dbReference type="Gene3D" id="1.10.510.10">
    <property type="entry name" value="Transferase(Phosphotransferase) domain 1"/>
    <property type="match status" value="1"/>
</dbReference>
<keyword evidence="2" id="KW-1185">Reference proteome</keyword>